<dbReference type="InterPro" id="IPR010998">
    <property type="entry name" value="Integrase_recombinase_N"/>
</dbReference>
<dbReference type="EMBL" id="CACVKT020007641">
    <property type="protein sequence ID" value="CAC5409344.1"/>
    <property type="molecule type" value="Genomic_DNA"/>
</dbReference>
<evidence type="ECO:0000256" key="2">
    <source>
        <dbReference type="SAM" id="MobiDB-lite"/>
    </source>
</evidence>
<evidence type="ECO:0000313" key="4">
    <source>
        <dbReference type="Proteomes" id="UP000507470"/>
    </source>
</evidence>
<gene>
    <name evidence="3" type="ORF">MCOR_42648</name>
</gene>
<reference evidence="3 4" key="1">
    <citation type="submission" date="2020-06" db="EMBL/GenBank/DDBJ databases">
        <authorList>
            <person name="Li R."/>
            <person name="Bekaert M."/>
        </authorList>
    </citation>
    <scope>NUCLEOTIDE SEQUENCE [LARGE SCALE GENOMIC DNA]</scope>
    <source>
        <strain evidence="4">wild</strain>
    </source>
</reference>
<dbReference type="Gene3D" id="1.10.150.130">
    <property type="match status" value="1"/>
</dbReference>
<feature type="region of interest" description="Disordered" evidence="2">
    <location>
        <begin position="444"/>
        <end position="468"/>
    </location>
</feature>
<proteinExistence type="predicted"/>
<keyword evidence="4" id="KW-1185">Reference proteome</keyword>
<dbReference type="Proteomes" id="UP000507470">
    <property type="component" value="Unassembled WGS sequence"/>
</dbReference>
<accession>A0A6J8DQB0</accession>
<dbReference type="OrthoDB" id="6090063at2759"/>
<dbReference type="AlphaFoldDB" id="A0A6J8DQB0"/>
<keyword evidence="1" id="KW-0238">DNA-binding</keyword>
<sequence>MGSFNDKRRVQIGIYSETVLDGNKENNNFSRKFGYFHGRNKYFAGKRCYRKSTQSSSSRRFLQYIISSSQEKRETKNGNKFKTPQRLFEENTLQNGHNAKSDKLSETERLGNFSRSVRCIFSSPNMSKSQKIHEILCTKSELSAESNVLWSNLCSKSIYKSCISSGSLSKNSKHQTSDLSRQLVNSKSRQESVVTRSTEMSKSDSFTRFHHKQREIKSYSKSGNHLPWWSISFGQGFSISNKGENTKITYVDSGHVSRSINSFGFFENSRQNGVLHRIDSKCLSLHETHSVTSFEFLESNVQGYEYKDPIYTTSKIPSFMVEKFSQHTERLIFSMSKYHCYNHDRCFEKRFWGLYFPEPDFSRGMDSNSKILAHKLFRNESCDFDTETFSESPEKQLGFSQMRQYQCSTVYQSPRGDKVSKSLLFDMGTMAISNPKQHCFEGSPHNGEEKHFGRSVEPSKNSTNRMDFEQHSGESNFCSMGYRKDIKIYEVVPVSDYPNCSPVAKEGLVSRDFRIIGSTSNKITNVRKSVESTQDKDLSSKSSDVKSKCMASLDRNFETEGFSKSARTLLNASWRAGTQKDYSAKFEKYCSWCDTKQIDPYTATLNQVADFLALLFESGLQYRTISGYRSMLSAVLPPVQNCPVGQHPYISRLIKGFSIPDHLKSNYFQNGI</sequence>
<evidence type="ECO:0008006" key="5">
    <source>
        <dbReference type="Google" id="ProtNLM"/>
    </source>
</evidence>
<dbReference type="SUPFAM" id="SSF47823">
    <property type="entry name" value="lambda integrase-like, N-terminal domain"/>
    <property type="match status" value="1"/>
</dbReference>
<dbReference type="GO" id="GO:0003677">
    <property type="term" value="F:DNA binding"/>
    <property type="evidence" value="ECO:0007669"/>
    <property type="project" value="UniProtKB-KW"/>
</dbReference>
<evidence type="ECO:0000313" key="3">
    <source>
        <dbReference type="EMBL" id="CAC5409344.1"/>
    </source>
</evidence>
<evidence type="ECO:0000256" key="1">
    <source>
        <dbReference type="ARBA" id="ARBA00023125"/>
    </source>
</evidence>
<name>A0A6J8DQB0_MYTCO</name>
<feature type="region of interest" description="Disordered" evidence="2">
    <location>
        <begin position="167"/>
        <end position="197"/>
    </location>
</feature>
<dbReference type="PANTHER" id="PTHR33066:SF2">
    <property type="entry name" value="FILAGGRIN-2-LIKE"/>
    <property type="match status" value="1"/>
</dbReference>
<dbReference type="PANTHER" id="PTHR33066">
    <property type="entry name" value="INTEGRASE_SAM-LIKE_N DOMAIN-CONTAINING PROTEIN"/>
    <property type="match status" value="1"/>
</dbReference>
<protein>
    <recommendedName>
        <fullName evidence="5">Core-binding (CB) domain-containing protein</fullName>
    </recommendedName>
</protein>
<feature type="compositionally biased region" description="Polar residues" evidence="2">
    <location>
        <begin position="177"/>
        <end position="197"/>
    </location>
</feature>
<organism evidence="3 4">
    <name type="scientific">Mytilus coruscus</name>
    <name type="common">Sea mussel</name>
    <dbReference type="NCBI Taxonomy" id="42192"/>
    <lineage>
        <taxon>Eukaryota</taxon>
        <taxon>Metazoa</taxon>
        <taxon>Spiralia</taxon>
        <taxon>Lophotrochozoa</taxon>
        <taxon>Mollusca</taxon>
        <taxon>Bivalvia</taxon>
        <taxon>Autobranchia</taxon>
        <taxon>Pteriomorphia</taxon>
        <taxon>Mytilida</taxon>
        <taxon>Mytiloidea</taxon>
        <taxon>Mytilidae</taxon>
        <taxon>Mytilinae</taxon>
        <taxon>Mytilus</taxon>
    </lineage>
</organism>